<accession>A0A1W0XD82</accession>
<feature type="compositionally biased region" description="Basic and acidic residues" evidence="1">
    <location>
        <begin position="455"/>
        <end position="466"/>
    </location>
</feature>
<evidence type="ECO:0000313" key="4">
    <source>
        <dbReference type="Proteomes" id="UP000192578"/>
    </source>
</evidence>
<keyword evidence="2" id="KW-0812">Transmembrane</keyword>
<keyword evidence="4" id="KW-1185">Reference proteome</keyword>
<keyword evidence="2" id="KW-1133">Transmembrane helix</keyword>
<dbReference type="Proteomes" id="UP000192578">
    <property type="component" value="Unassembled WGS sequence"/>
</dbReference>
<dbReference type="AlphaFoldDB" id="A0A1W0XD82"/>
<organism evidence="3 4">
    <name type="scientific">Hypsibius exemplaris</name>
    <name type="common">Freshwater tardigrade</name>
    <dbReference type="NCBI Taxonomy" id="2072580"/>
    <lineage>
        <taxon>Eukaryota</taxon>
        <taxon>Metazoa</taxon>
        <taxon>Ecdysozoa</taxon>
        <taxon>Tardigrada</taxon>
        <taxon>Eutardigrada</taxon>
        <taxon>Parachela</taxon>
        <taxon>Hypsibioidea</taxon>
        <taxon>Hypsibiidae</taxon>
        <taxon>Hypsibius</taxon>
    </lineage>
</organism>
<evidence type="ECO:0000313" key="3">
    <source>
        <dbReference type="EMBL" id="OQV25332.1"/>
    </source>
</evidence>
<feature type="transmembrane region" description="Helical" evidence="2">
    <location>
        <begin position="24"/>
        <end position="44"/>
    </location>
</feature>
<comment type="caution">
    <text evidence="3">The sequence shown here is derived from an EMBL/GenBank/DDBJ whole genome shotgun (WGS) entry which is preliminary data.</text>
</comment>
<feature type="transmembrane region" description="Helical" evidence="2">
    <location>
        <begin position="56"/>
        <end position="78"/>
    </location>
</feature>
<keyword evidence="2" id="KW-0472">Membrane</keyword>
<feature type="compositionally biased region" description="Basic residues" evidence="1">
    <location>
        <begin position="467"/>
        <end position="478"/>
    </location>
</feature>
<proteinExistence type="predicted"/>
<feature type="region of interest" description="Disordered" evidence="1">
    <location>
        <begin position="438"/>
        <end position="478"/>
    </location>
</feature>
<evidence type="ECO:0000256" key="2">
    <source>
        <dbReference type="SAM" id="Phobius"/>
    </source>
</evidence>
<reference evidence="4" key="1">
    <citation type="submission" date="2017-01" db="EMBL/GenBank/DDBJ databases">
        <title>Comparative genomics of anhydrobiosis in the tardigrade Hypsibius dujardini.</title>
        <authorList>
            <person name="Yoshida Y."/>
            <person name="Koutsovoulos G."/>
            <person name="Laetsch D."/>
            <person name="Stevens L."/>
            <person name="Kumar S."/>
            <person name="Horikawa D."/>
            <person name="Ishino K."/>
            <person name="Komine S."/>
            <person name="Tomita M."/>
            <person name="Blaxter M."/>
            <person name="Arakawa K."/>
        </authorList>
    </citation>
    <scope>NUCLEOTIDE SEQUENCE [LARGE SCALE GENOMIC DNA]</scope>
    <source>
        <strain evidence="4">Z151</strain>
    </source>
</reference>
<name>A0A1W0XD82_HYPEX</name>
<dbReference type="EMBL" id="MTYJ01000003">
    <property type="protein sequence ID" value="OQV25332.1"/>
    <property type="molecule type" value="Genomic_DNA"/>
</dbReference>
<protein>
    <submittedName>
        <fullName evidence="3">Uncharacterized protein</fullName>
    </submittedName>
</protein>
<sequence>MAHVSPRNCFIRLFHFLGIKHFRLIGRLIFLFIVNFAFLTFAYWHLSEDSSITYKVWLMCSVEALAAGAFILTAFKLLRVLYPFCFRECLCCRACACRPCGIPQDYENANEGQMDVLRILDQLPQITRLTNDLEEQQVRDVFGFRTPLDHVYYVTHYGPEQRDSDVVEIGYKRAGDREKVPSLDPPRFRADLWRQINPGVPDPLGDQPTLTHANGPFFVEACQKRCLRCFLLLRNAVDHFLMDELGNIYKVDSLWLPPDVLTESLLFYGELNLELGKLQGGKGTDVGPKLAFYIAANLPLASTAALPLQPNRNPGIIKRLIAAKKQMEEQTTDYKNKFCRKDRDLERGCSCRGREDAAVEVVHYNDKEPFALRNKFGSEVTATVDRIKEILDRNDKYNGVSFRRAEPDTNGYEEYVTYLADNDNTGLIKEALMASSSSSSTAAKAVDASVTATVEPKHTAKVEPKPNTKHSQRRPLLE</sequence>
<gene>
    <name evidence="3" type="ORF">BV898_01013</name>
</gene>
<feature type="compositionally biased region" description="Low complexity" evidence="1">
    <location>
        <begin position="438"/>
        <end position="454"/>
    </location>
</feature>
<evidence type="ECO:0000256" key="1">
    <source>
        <dbReference type="SAM" id="MobiDB-lite"/>
    </source>
</evidence>